<reference evidence="3" key="1">
    <citation type="submission" date="2018-06" db="EMBL/GenBank/DDBJ databases">
        <authorList>
            <person name="Zhirakovskaya E."/>
        </authorList>
    </citation>
    <scope>NUCLEOTIDE SEQUENCE</scope>
</reference>
<name>A0A3B0XJ78_9ZZZZ</name>
<evidence type="ECO:0000313" key="3">
    <source>
        <dbReference type="EMBL" id="VAW63392.1"/>
    </source>
</evidence>
<keyword evidence="1" id="KW-1133">Transmembrane helix</keyword>
<dbReference type="EMBL" id="UOFH01000249">
    <property type="protein sequence ID" value="VAW63392.1"/>
    <property type="molecule type" value="Genomic_DNA"/>
</dbReference>
<dbReference type="Pfam" id="PF16537">
    <property type="entry name" value="T2SSB"/>
    <property type="match status" value="1"/>
</dbReference>
<evidence type="ECO:0000259" key="2">
    <source>
        <dbReference type="Pfam" id="PF16537"/>
    </source>
</evidence>
<sequence length="234" mass="26273">MSYILDALKKSDRERKRGGVPDLQTVHIPISTESQTPLILYGFISVLLLVLAFVIGMVISDHESQEEQIESVVELDEKISTQQTTKAKKSARVKTEIENSVVDVGVVSEIKKVESSRPKEKNIVVHNVQAEPKKPVVKAVPVQSMMQNRNINEIPYLNELPDYQQSSVPEMTFAGHVYSTMPSNRSVIINNYAMSEGDTVVQGIKIVEITSSGVVFSLHEQLFRMDILQDWSFE</sequence>
<dbReference type="InterPro" id="IPR032389">
    <property type="entry name" value="GspB_C"/>
</dbReference>
<proteinExistence type="predicted"/>
<feature type="transmembrane region" description="Helical" evidence="1">
    <location>
        <begin position="38"/>
        <end position="59"/>
    </location>
</feature>
<keyword evidence="1" id="KW-0472">Membrane</keyword>
<dbReference type="GO" id="GO:0015627">
    <property type="term" value="C:type II protein secretion system complex"/>
    <property type="evidence" value="ECO:0007669"/>
    <property type="project" value="InterPro"/>
</dbReference>
<organism evidence="3">
    <name type="scientific">hydrothermal vent metagenome</name>
    <dbReference type="NCBI Taxonomy" id="652676"/>
    <lineage>
        <taxon>unclassified sequences</taxon>
        <taxon>metagenomes</taxon>
        <taxon>ecological metagenomes</taxon>
    </lineage>
</organism>
<evidence type="ECO:0000256" key="1">
    <source>
        <dbReference type="SAM" id="Phobius"/>
    </source>
</evidence>
<protein>
    <recommendedName>
        <fullName evidence="2">Type II secretion system protein GspB C-terminal domain-containing protein</fullName>
    </recommendedName>
</protein>
<gene>
    <name evidence="3" type="ORF">MNBD_GAMMA08-22</name>
</gene>
<keyword evidence="1" id="KW-0812">Transmembrane</keyword>
<dbReference type="AlphaFoldDB" id="A0A3B0XJ78"/>
<feature type="domain" description="Type II secretion system protein GspB C-terminal" evidence="2">
    <location>
        <begin position="168"/>
        <end position="226"/>
    </location>
</feature>
<accession>A0A3B0XJ78</accession>